<organism evidence="1 2">
    <name type="scientific">Paenibacillus kyungheensis</name>
    <dbReference type="NCBI Taxonomy" id="1452732"/>
    <lineage>
        <taxon>Bacteria</taxon>
        <taxon>Bacillati</taxon>
        <taxon>Bacillota</taxon>
        <taxon>Bacilli</taxon>
        <taxon>Bacillales</taxon>
        <taxon>Paenibacillaceae</taxon>
        <taxon>Paenibacillus</taxon>
    </lineage>
</organism>
<dbReference type="Proteomes" id="UP001220509">
    <property type="component" value="Chromosome"/>
</dbReference>
<dbReference type="KEGG" id="pka:PQ456_07125"/>
<dbReference type="RefSeq" id="WP_273615502.1">
    <property type="nucleotide sequence ID" value="NZ_CP117416.1"/>
</dbReference>
<keyword evidence="2" id="KW-1185">Reference proteome</keyword>
<evidence type="ECO:0000313" key="1">
    <source>
        <dbReference type="EMBL" id="WCT57273.1"/>
    </source>
</evidence>
<proteinExistence type="predicted"/>
<evidence type="ECO:0000313" key="2">
    <source>
        <dbReference type="Proteomes" id="UP001220509"/>
    </source>
</evidence>
<name>A0AAX3M605_9BACL</name>
<dbReference type="AlphaFoldDB" id="A0AAX3M605"/>
<evidence type="ECO:0008006" key="3">
    <source>
        <dbReference type="Google" id="ProtNLM"/>
    </source>
</evidence>
<dbReference type="EMBL" id="CP117416">
    <property type="protein sequence ID" value="WCT57273.1"/>
    <property type="molecule type" value="Genomic_DNA"/>
</dbReference>
<protein>
    <recommendedName>
        <fullName evidence="3">Butirosin biosynthesis protein H-like</fullName>
    </recommendedName>
</protein>
<accession>A0AAX3M605</accession>
<sequence length="485" mass="57599">MMNSSTYSYTHYEASLARQPIPSDSQKILPLAKPFVKGYQYLGYALSVIMTHEECLPWVYHQFIQLSSPNYQWVDFYHPHDFSDYPWLETNETDCADLNAEQLIHTWIQLINEEKYLVMFIDEFYLSHTAFYQEEHYSHDIMLHGYDLEQGIFWASGYNRDFQYGEYSIPIEEVLAAHFSFQESHKRLITIRYQQAPVHSPKVIAVVVTLDGLIEQLQDYVDSRPSSWRRNDIQQASAHFYGMEIYDILQNSIQNFIDNHIKADIRAFHIWYEHKEAMEQRLTYLMQNVTGLQAIVEQHPTLMPALKELTRKATIIRNLLLKYNRSHNIASLERASQMLYTMRGEEEVALQMMLTVLKQSIQPVSVLEQSRELKRRVVDRQLRKTVEDRLIIFDQLEKLDHPNEWIEIMLIIDQQLWEQLAQTDSVRTDRLIAFWCELLQTKPWVASQYDTLRNVVERMQKVAQDEQVKAQLEYWHTTMTAIRSQ</sequence>
<reference evidence="1 2" key="1">
    <citation type="submission" date="2023-02" db="EMBL/GenBank/DDBJ databases">
        <title>Genome sequence of Paenibacillus kyungheensis KACC 18744.</title>
        <authorList>
            <person name="Kim S."/>
            <person name="Heo J."/>
            <person name="Kwon S.-W."/>
        </authorList>
    </citation>
    <scope>NUCLEOTIDE SEQUENCE [LARGE SCALE GENOMIC DNA]</scope>
    <source>
        <strain evidence="1 2">KACC 18744</strain>
    </source>
</reference>
<gene>
    <name evidence="1" type="ORF">PQ456_07125</name>
</gene>